<keyword evidence="5 6" id="KW-0472">Membrane</keyword>
<keyword evidence="8" id="KW-1185">Reference proteome</keyword>
<dbReference type="RefSeq" id="WP_129219987.1">
    <property type="nucleotide sequence ID" value="NZ_QYBC01000012.1"/>
</dbReference>
<evidence type="ECO:0000313" key="7">
    <source>
        <dbReference type="EMBL" id="RYB03870.1"/>
    </source>
</evidence>
<dbReference type="AlphaFoldDB" id="A0A4Q2RAQ2"/>
<dbReference type="OrthoDB" id="5761230at2"/>
<keyword evidence="4 6" id="KW-1133">Transmembrane helix</keyword>
<feature type="transmembrane region" description="Helical" evidence="6">
    <location>
        <begin position="214"/>
        <end position="238"/>
    </location>
</feature>
<dbReference type="PANTHER" id="PTHR21716">
    <property type="entry name" value="TRANSMEMBRANE PROTEIN"/>
    <property type="match status" value="1"/>
</dbReference>
<dbReference type="PANTHER" id="PTHR21716:SF62">
    <property type="entry name" value="TRANSPORT PROTEIN YDBI-RELATED"/>
    <property type="match status" value="1"/>
</dbReference>
<feature type="transmembrane region" description="Helical" evidence="6">
    <location>
        <begin position="150"/>
        <end position="180"/>
    </location>
</feature>
<accession>A0A4Q2RAQ2</accession>
<dbReference type="InterPro" id="IPR002549">
    <property type="entry name" value="AI-2E-like"/>
</dbReference>
<dbReference type="GO" id="GO:0016020">
    <property type="term" value="C:membrane"/>
    <property type="evidence" value="ECO:0007669"/>
    <property type="project" value="UniProtKB-SubCell"/>
</dbReference>
<evidence type="ECO:0000256" key="1">
    <source>
        <dbReference type="ARBA" id="ARBA00004141"/>
    </source>
</evidence>
<evidence type="ECO:0000256" key="2">
    <source>
        <dbReference type="ARBA" id="ARBA00009773"/>
    </source>
</evidence>
<keyword evidence="3 6" id="KW-0812">Transmembrane</keyword>
<dbReference type="EMBL" id="QYBC01000012">
    <property type="protein sequence ID" value="RYB03870.1"/>
    <property type="molecule type" value="Genomic_DNA"/>
</dbReference>
<feature type="transmembrane region" description="Helical" evidence="6">
    <location>
        <begin position="245"/>
        <end position="272"/>
    </location>
</feature>
<feature type="transmembrane region" description="Helical" evidence="6">
    <location>
        <begin position="278"/>
        <end position="301"/>
    </location>
</feature>
<sequence>MNVPVPPPGASDLEWQRRRALAAERTARILAWGLGLAIAVGVCWAMADIVLLVFAAALLACLLRGGAEFLSRRVGGPIGLWLAAIVLALVAFLGFEIFVRGPVIAGQLTDIWGQLRGQATALWERYGSADWLQPVLGRAKDYFQDGTHKIAGMAAGVGTSTLGGLGSLLVMVVTAIFFAIDPGLYVGGTAKLMPKDWRAHAVDTMGGIAHVLRWWFIGQFLDMCAVGILTAIGLYVIGVKLAFTLALIAALFNFVPYIGALAGAVPAVLIALGQGPQTALYTAILFFVVQTLEGNLIAPLIQKRTVELAPVLTILSQTVLGTLFGPLGLILATPVTAAGVELVKKVWVEEVLDDTLDG</sequence>
<evidence type="ECO:0000256" key="6">
    <source>
        <dbReference type="SAM" id="Phobius"/>
    </source>
</evidence>
<evidence type="ECO:0000256" key="3">
    <source>
        <dbReference type="ARBA" id="ARBA00022692"/>
    </source>
</evidence>
<comment type="subcellular location">
    <subcellularLocation>
        <location evidence="1">Membrane</location>
        <topology evidence="1">Multi-pass membrane protein</topology>
    </subcellularLocation>
</comment>
<protein>
    <submittedName>
        <fullName evidence="7">AI-2E family transporter</fullName>
    </submittedName>
</protein>
<dbReference type="Pfam" id="PF01594">
    <property type="entry name" value="AI-2E_transport"/>
    <property type="match status" value="1"/>
</dbReference>
<feature type="transmembrane region" description="Helical" evidence="6">
    <location>
        <begin position="308"/>
        <end position="332"/>
    </location>
</feature>
<comment type="similarity">
    <text evidence="2">Belongs to the autoinducer-2 exporter (AI-2E) (TC 2.A.86) family.</text>
</comment>
<feature type="transmembrane region" description="Helical" evidence="6">
    <location>
        <begin position="29"/>
        <end position="58"/>
    </location>
</feature>
<organism evidence="7 8">
    <name type="scientific">Lichenibacterium ramalinae</name>
    <dbReference type="NCBI Taxonomy" id="2316527"/>
    <lineage>
        <taxon>Bacteria</taxon>
        <taxon>Pseudomonadati</taxon>
        <taxon>Pseudomonadota</taxon>
        <taxon>Alphaproteobacteria</taxon>
        <taxon>Hyphomicrobiales</taxon>
        <taxon>Lichenihabitantaceae</taxon>
        <taxon>Lichenibacterium</taxon>
    </lineage>
</organism>
<gene>
    <name evidence="7" type="ORF">D3272_14810</name>
</gene>
<evidence type="ECO:0000256" key="5">
    <source>
        <dbReference type="ARBA" id="ARBA00023136"/>
    </source>
</evidence>
<dbReference type="Proteomes" id="UP000289411">
    <property type="component" value="Unassembled WGS sequence"/>
</dbReference>
<reference evidence="7 8" key="1">
    <citation type="submission" date="2018-09" db="EMBL/GenBank/DDBJ databases">
        <authorList>
            <person name="Grouzdev D.S."/>
            <person name="Krutkina M.S."/>
        </authorList>
    </citation>
    <scope>NUCLEOTIDE SEQUENCE [LARGE SCALE GENOMIC DNA]</scope>
    <source>
        <strain evidence="7 8">RmlP001</strain>
    </source>
</reference>
<comment type="caution">
    <text evidence="7">The sequence shown here is derived from an EMBL/GenBank/DDBJ whole genome shotgun (WGS) entry which is preliminary data.</text>
</comment>
<feature type="transmembrane region" description="Helical" evidence="6">
    <location>
        <begin position="78"/>
        <end position="99"/>
    </location>
</feature>
<proteinExistence type="inferred from homology"/>
<dbReference type="GO" id="GO:0055085">
    <property type="term" value="P:transmembrane transport"/>
    <property type="evidence" value="ECO:0007669"/>
    <property type="project" value="TreeGrafter"/>
</dbReference>
<name>A0A4Q2RAQ2_9HYPH</name>
<evidence type="ECO:0000313" key="8">
    <source>
        <dbReference type="Proteomes" id="UP000289411"/>
    </source>
</evidence>
<reference evidence="7 8" key="2">
    <citation type="submission" date="2019-02" db="EMBL/GenBank/DDBJ databases">
        <title>'Lichenibacterium ramalinii' gen. nov. sp. nov., 'Lichenibacterium minor' gen. nov. sp. nov.</title>
        <authorList>
            <person name="Pankratov T."/>
        </authorList>
    </citation>
    <scope>NUCLEOTIDE SEQUENCE [LARGE SCALE GENOMIC DNA]</scope>
    <source>
        <strain evidence="7 8">RmlP001</strain>
    </source>
</reference>
<evidence type="ECO:0000256" key="4">
    <source>
        <dbReference type="ARBA" id="ARBA00022989"/>
    </source>
</evidence>